<dbReference type="InterPro" id="IPR050639">
    <property type="entry name" value="SSR_resolvase"/>
</dbReference>
<dbReference type="InterPro" id="IPR006119">
    <property type="entry name" value="Resolv_N"/>
</dbReference>
<dbReference type="InterPro" id="IPR009057">
    <property type="entry name" value="Homeodomain-like_sf"/>
</dbReference>
<protein>
    <submittedName>
        <fullName evidence="5">Helix-turn-helix resolvase-like protein</fullName>
    </submittedName>
</protein>
<proteinExistence type="inferred from homology"/>
<comment type="similarity">
    <text evidence="1">Belongs to the site-specific recombinase resolvase family.</text>
</comment>
<evidence type="ECO:0000256" key="2">
    <source>
        <dbReference type="ARBA" id="ARBA00023125"/>
    </source>
</evidence>
<reference evidence="5 6" key="1">
    <citation type="submission" date="2018-05" db="EMBL/GenBank/DDBJ databases">
        <title>Genomic Encyclopedia of Type Strains, Phase IV (KMG-V): Genome sequencing to study the core and pangenomes of soil and plant-associated prokaryotes.</title>
        <authorList>
            <person name="Whitman W."/>
        </authorList>
    </citation>
    <scope>NUCLEOTIDE SEQUENCE [LARGE SCALE GENOMIC DNA]</scope>
    <source>
        <strain evidence="5 6">SCZa-39</strain>
    </source>
</reference>
<comment type="caution">
    <text evidence="5">The sequence shown here is derived from an EMBL/GenBank/DDBJ whole genome shotgun (WGS) entry which is preliminary data.</text>
</comment>
<organism evidence="5 6">
    <name type="scientific">Paraburkholderia unamae</name>
    <dbReference type="NCBI Taxonomy" id="219649"/>
    <lineage>
        <taxon>Bacteria</taxon>
        <taxon>Pseudomonadati</taxon>
        <taxon>Pseudomonadota</taxon>
        <taxon>Betaproteobacteria</taxon>
        <taxon>Burkholderiales</taxon>
        <taxon>Burkholderiaceae</taxon>
        <taxon>Paraburkholderia</taxon>
    </lineage>
</organism>
<keyword evidence="6" id="KW-1185">Reference proteome</keyword>
<dbReference type="Pfam" id="PF00239">
    <property type="entry name" value="Resolvase"/>
    <property type="match status" value="1"/>
</dbReference>
<name>A0ABX5KDP3_9BURK</name>
<dbReference type="SUPFAM" id="SSF53041">
    <property type="entry name" value="Resolvase-like"/>
    <property type="match status" value="1"/>
</dbReference>
<dbReference type="PANTHER" id="PTHR30461">
    <property type="entry name" value="DNA-INVERTASE FROM LAMBDOID PROPHAGE"/>
    <property type="match status" value="1"/>
</dbReference>
<dbReference type="PROSITE" id="PS51736">
    <property type="entry name" value="RECOMBINASES_3"/>
    <property type="match status" value="1"/>
</dbReference>
<dbReference type="SUPFAM" id="SSF46689">
    <property type="entry name" value="Homeodomain-like"/>
    <property type="match status" value="1"/>
</dbReference>
<evidence type="ECO:0000256" key="1">
    <source>
        <dbReference type="ARBA" id="ARBA00009913"/>
    </source>
</evidence>
<accession>A0ABX5KDP3</accession>
<dbReference type="InterPro" id="IPR006120">
    <property type="entry name" value="Resolvase_HTH_dom"/>
</dbReference>
<dbReference type="PANTHER" id="PTHR30461:SF2">
    <property type="entry name" value="SERINE RECOMBINASE PINE-RELATED"/>
    <property type="match status" value="1"/>
</dbReference>
<sequence length="112" mass="12428">MSRGVKIHVLQMGGMDITSPAGALMLNMLAMFAEFERGLLIERTKSGLERAKAQGKTLGRRPSLTEEQQNEVMDRLTRGESINGIARLFKTTAQTILRVRERRAAAITNANE</sequence>
<evidence type="ECO:0000313" key="5">
    <source>
        <dbReference type="EMBL" id="PVX72489.1"/>
    </source>
</evidence>
<dbReference type="Gene3D" id="3.40.50.1390">
    <property type="entry name" value="Resolvase, N-terminal catalytic domain"/>
    <property type="match status" value="1"/>
</dbReference>
<evidence type="ECO:0000259" key="4">
    <source>
        <dbReference type="PROSITE" id="PS51736"/>
    </source>
</evidence>
<evidence type="ECO:0000256" key="3">
    <source>
        <dbReference type="ARBA" id="ARBA00023172"/>
    </source>
</evidence>
<keyword evidence="2" id="KW-0238">DNA-binding</keyword>
<evidence type="ECO:0000313" key="6">
    <source>
        <dbReference type="Proteomes" id="UP000245712"/>
    </source>
</evidence>
<dbReference type="Proteomes" id="UP000245712">
    <property type="component" value="Unassembled WGS sequence"/>
</dbReference>
<dbReference type="EMBL" id="QEOB01000024">
    <property type="protein sequence ID" value="PVX72489.1"/>
    <property type="molecule type" value="Genomic_DNA"/>
</dbReference>
<gene>
    <name evidence="5" type="ORF">C7402_12459</name>
</gene>
<feature type="domain" description="Resolvase/invertase-type recombinase catalytic" evidence="4">
    <location>
        <begin position="1"/>
        <end position="55"/>
    </location>
</feature>
<dbReference type="InterPro" id="IPR036162">
    <property type="entry name" value="Resolvase-like_N_sf"/>
</dbReference>
<dbReference type="Pfam" id="PF02796">
    <property type="entry name" value="HTH_7"/>
    <property type="match status" value="1"/>
</dbReference>
<keyword evidence="3" id="KW-0233">DNA recombination</keyword>